<organism evidence="7 8">
    <name type="scientific">Geodia barretti</name>
    <name type="common">Barrett's horny sponge</name>
    <dbReference type="NCBI Taxonomy" id="519541"/>
    <lineage>
        <taxon>Eukaryota</taxon>
        <taxon>Metazoa</taxon>
        <taxon>Porifera</taxon>
        <taxon>Demospongiae</taxon>
        <taxon>Heteroscleromorpha</taxon>
        <taxon>Tetractinellida</taxon>
        <taxon>Astrophorina</taxon>
        <taxon>Geodiidae</taxon>
        <taxon>Geodia</taxon>
    </lineage>
</organism>
<gene>
    <name evidence="7" type="ORF">GBAR_LOCUS18986</name>
</gene>
<keyword evidence="1" id="KW-0963">Cytoplasm</keyword>
<keyword evidence="3" id="KW-0698">rRNA processing</keyword>
<dbReference type="SUPFAM" id="SSF50346">
    <property type="entry name" value="PRC-barrel domain"/>
    <property type="match status" value="1"/>
</dbReference>
<name>A0AA35SS28_GEOBA</name>
<dbReference type="PANTHER" id="PTHR33692">
    <property type="entry name" value="RIBOSOME MATURATION FACTOR RIMM"/>
    <property type="match status" value="1"/>
</dbReference>
<keyword evidence="4" id="KW-0143">Chaperone</keyword>
<dbReference type="GO" id="GO:0043022">
    <property type="term" value="F:ribosome binding"/>
    <property type="evidence" value="ECO:0007669"/>
    <property type="project" value="InterPro"/>
</dbReference>
<dbReference type="GO" id="GO:0006364">
    <property type="term" value="P:rRNA processing"/>
    <property type="evidence" value="ECO:0007669"/>
    <property type="project" value="UniProtKB-KW"/>
</dbReference>
<evidence type="ECO:0000256" key="3">
    <source>
        <dbReference type="ARBA" id="ARBA00022552"/>
    </source>
</evidence>
<dbReference type="PANTHER" id="PTHR33692:SF1">
    <property type="entry name" value="RIBOSOME MATURATION FACTOR RIMM"/>
    <property type="match status" value="1"/>
</dbReference>
<reference evidence="7" key="1">
    <citation type="submission" date="2023-03" db="EMBL/GenBank/DDBJ databases">
        <authorList>
            <person name="Steffen K."/>
            <person name="Cardenas P."/>
        </authorList>
    </citation>
    <scope>NUCLEOTIDE SEQUENCE</scope>
</reference>
<dbReference type="InterPro" id="IPR002676">
    <property type="entry name" value="RimM_N"/>
</dbReference>
<evidence type="ECO:0000256" key="1">
    <source>
        <dbReference type="ARBA" id="ARBA00022490"/>
    </source>
</evidence>
<dbReference type="EMBL" id="CASHTH010002683">
    <property type="protein sequence ID" value="CAI8033666.1"/>
    <property type="molecule type" value="Genomic_DNA"/>
</dbReference>
<dbReference type="InterPro" id="IPR011033">
    <property type="entry name" value="PRC_barrel-like_sf"/>
</dbReference>
<evidence type="ECO:0000259" key="5">
    <source>
        <dbReference type="Pfam" id="PF01782"/>
    </source>
</evidence>
<evidence type="ECO:0000259" key="6">
    <source>
        <dbReference type="Pfam" id="PF24986"/>
    </source>
</evidence>
<dbReference type="AlphaFoldDB" id="A0AA35SS28"/>
<comment type="caution">
    <text evidence="7">The sequence shown here is derived from an EMBL/GenBank/DDBJ whole genome shotgun (WGS) entry which is preliminary data.</text>
</comment>
<evidence type="ECO:0000313" key="8">
    <source>
        <dbReference type="Proteomes" id="UP001174909"/>
    </source>
</evidence>
<dbReference type="InterPro" id="IPR011961">
    <property type="entry name" value="RimM"/>
</dbReference>
<evidence type="ECO:0000256" key="2">
    <source>
        <dbReference type="ARBA" id="ARBA00022517"/>
    </source>
</evidence>
<dbReference type="GO" id="GO:0005840">
    <property type="term" value="C:ribosome"/>
    <property type="evidence" value="ECO:0007669"/>
    <property type="project" value="InterPro"/>
</dbReference>
<dbReference type="HAMAP" id="MF_00014">
    <property type="entry name" value="Ribosome_mat_RimM"/>
    <property type="match status" value="1"/>
</dbReference>
<keyword evidence="2" id="KW-0690">Ribosome biogenesis</keyword>
<dbReference type="Gene3D" id="2.30.30.240">
    <property type="entry name" value="PRC-barrel domain"/>
    <property type="match status" value="1"/>
</dbReference>
<dbReference type="InterPro" id="IPR036976">
    <property type="entry name" value="RimM_N_sf"/>
</dbReference>
<keyword evidence="8" id="KW-1185">Reference proteome</keyword>
<feature type="domain" description="RimM N-terminal" evidence="5">
    <location>
        <begin position="15"/>
        <end position="92"/>
    </location>
</feature>
<dbReference type="Pfam" id="PF24986">
    <property type="entry name" value="PRC_RimM"/>
    <property type="match status" value="1"/>
</dbReference>
<protein>
    <submittedName>
        <fullName evidence="7">Ribosome maturation factor RimM</fullName>
    </submittedName>
</protein>
<dbReference type="InterPro" id="IPR009000">
    <property type="entry name" value="Transl_B-barrel_sf"/>
</dbReference>
<evidence type="ECO:0000313" key="7">
    <source>
        <dbReference type="EMBL" id="CAI8033666.1"/>
    </source>
</evidence>
<dbReference type="Proteomes" id="UP001174909">
    <property type="component" value="Unassembled WGS sequence"/>
</dbReference>
<dbReference type="NCBIfam" id="TIGR02273">
    <property type="entry name" value="16S_RimM"/>
    <property type="match status" value="1"/>
</dbReference>
<sequence length="173" mass="18789">MFGARVGMEDSTVVTVGKVLSVHGTSGGVRIEVLSDVSDRFNIGKVVQVSSKSYRITGSKPIRTSQIILSLQGLHTREAAHLLVGGWITIPITEAPQLSSWEFFYFQLLGLQVVTDEGEDLGHLTDIMETGSNDVYVVTGQGRELLIPALSDVVKEIKLDQGVMVVHLLDGLR</sequence>
<proteinExistence type="inferred from homology"/>
<dbReference type="InterPro" id="IPR056792">
    <property type="entry name" value="PRC_RimM"/>
</dbReference>
<dbReference type="Gene3D" id="2.40.30.60">
    <property type="entry name" value="RimM"/>
    <property type="match status" value="1"/>
</dbReference>
<feature type="domain" description="Ribosome maturation factor RimM PRC barrel" evidence="6">
    <location>
        <begin position="106"/>
        <end position="172"/>
    </location>
</feature>
<dbReference type="Pfam" id="PF01782">
    <property type="entry name" value="RimM"/>
    <property type="match status" value="1"/>
</dbReference>
<accession>A0AA35SS28</accession>
<dbReference type="SUPFAM" id="SSF50447">
    <property type="entry name" value="Translation proteins"/>
    <property type="match status" value="1"/>
</dbReference>
<evidence type="ECO:0000256" key="4">
    <source>
        <dbReference type="ARBA" id="ARBA00023186"/>
    </source>
</evidence>